<accession>A0A831TGA0</accession>
<organism evidence="3">
    <name type="scientific">Thermorudis peleae</name>
    <dbReference type="NCBI Taxonomy" id="1382356"/>
    <lineage>
        <taxon>Bacteria</taxon>
        <taxon>Pseudomonadati</taxon>
        <taxon>Thermomicrobiota</taxon>
        <taxon>Thermomicrobia</taxon>
        <taxon>Thermomicrobia incertae sedis</taxon>
        <taxon>Thermorudis</taxon>
    </lineage>
</organism>
<protein>
    <submittedName>
        <fullName evidence="3">FAD-binding oxidoreductase</fullName>
    </submittedName>
</protein>
<comment type="caution">
    <text evidence="3">The sequence shown here is derived from an EMBL/GenBank/DDBJ whole genome shotgun (WGS) entry which is preliminary data.</text>
</comment>
<dbReference type="PANTHER" id="PTHR13847:SF287">
    <property type="entry name" value="FAD-DEPENDENT OXIDOREDUCTASE DOMAIN-CONTAINING PROTEIN 1"/>
    <property type="match status" value="1"/>
</dbReference>
<sequence>MSETADVVVVGAGVNGASTAFHLARAGVRRVVVVERSHIAAGATRKSGALVRMHYTNPFESKLAFESLKIFQAWSDIVGGESPFVRTGFIQVVAPEYEEHLRRNVADQQALGIDARVISVEELKRMEPWCDVEGLTWVAYEPDSGYADPYATTCGFLRRAQELGVEVRTHTEAVRVLTRGDRVTGVETSGGTIEAPVVVLAPGAWANRLLQPLGLDYGLYPRRAQVMIYRWPCGFNHRHMTYIDAVLNTWFRREGENCTLVGVEVGVLGADPDDYDETGDQEFVAPTRSTLARRFPAMAEAPLRGSWAGMIMMSPDDRPIIDQVPQYQGLYVMLGDSGTSFKTAPAIGKCLAEWITEGRPQTADLRPFRSTRFAEGQPWEDATNYGRARRTISR</sequence>
<evidence type="ECO:0000259" key="2">
    <source>
        <dbReference type="Pfam" id="PF01266"/>
    </source>
</evidence>
<dbReference type="SUPFAM" id="SSF51905">
    <property type="entry name" value="FAD/NAD(P)-binding domain"/>
    <property type="match status" value="1"/>
</dbReference>
<dbReference type="GO" id="GO:0005737">
    <property type="term" value="C:cytoplasm"/>
    <property type="evidence" value="ECO:0007669"/>
    <property type="project" value="TreeGrafter"/>
</dbReference>
<evidence type="ECO:0000256" key="1">
    <source>
        <dbReference type="ARBA" id="ARBA00023002"/>
    </source>
</evidence>
<name>A0A831TGA0_9BACT</name>
<proteinExistence type="predicted"/>
<keyword evidence="1" id="KW-0560">Oxidoreductase</keyword>
<dbReference type="Gene3D" id="3.30.9.10">
    <property type="entry name" value="D-Amino Acid Oxidase, subunit A, domain 2"/>
    <property type="match status" value="1"/>
</dbReference>
<dbReference type="InterPro" id="IPR006076">
    <property type="entry name" value="FAD-dep_OxRdtase"/>
</dbReference>
<dbReference type="GO" id="GO:0016491">
    <property type="term" value="F:oxidoreductase activity"/>
    <property type="evidence" value="ECO:0007669"/>
    <property type="project" value="UniProtKB-KW"/>
</dbReference>
<dbReference type="Gene3D" id="3.50.50.60">
    <property type="entry name" value="FAD/NAD(P)-binding domain"/>
    <property type="match status" value="1"/>
</dbReference>
<dbReference type="Pfam" id="PF01266">
    <property type="entry name" value="DAO"/>
    <property type="match status" value="1"/>
</dbReference>
<reference evidence="3" key="1">
    <citation type="journal article" date="2020" name="mSystems">
        <title>Genome- and Community-Level Interaction Insights into Carbon Utilization and Element Cycling Functions of Hydrothermarchaeota in Hydrothermal Sediment.</title>
        <authorList>
            <person name="Zhou Z."/>
            <person name="Liu Y."/>
            <person name="Xu W."/>
            <person name="Pan J."/>
            <person name="Luo Z.H."/>
            <person name="Li M."/>
        </authorList>
    </citation>
    <scope>NUCLEOTIDE SEQUENCE [LARGE SCALE GENOMIC DNA]</scope>
    <source>
        <strain evidence="3">SpSt-210</strain>
    </source>
</reference>
<dbReference type="EMBL" id="DSIY01000202">
    <property type="protein sequence ID" value="HEG91461.1"/>
    <property type="molecule type" value="Genomic_DNA"/>
</dbReference>
<dbReference type="InterPro" id="IPR036188">
    <property type="entry name" value="FAD/NAD-bd_sf"/>
</dbReference>
<dbReference type="PANTHER" id="PTHR13847">
    <property type="entry name" value="SARCOSINE DEHYDROGENASE-RELATED"/>
    <property type="match status" value="1"/>
</dbReference>
<dbReference type="AlphaFoldDB" id="A0A831TGA0"/>
<evidence type="ECO:0000313" key="3">
    <source>
        <dbReference type="EMBL" id="HEG91461.1"/>
    </source>
</evidence>
<feature type="domain" description="FAD dependent oxidoreductase" evidence="2">
    <location>
        <begin position="6"/>
        <end position="354"/>
    </location>
</feature>
<gene>
    <name evidence="3" type="ORF">ENP34_08465</name>
</gene>